<proteinExistence type="predicted"/>
<dbReference type="AlphaFoldDB" id="A0A2M8F9X4"/>
<dbReference type="EMBL" id="PFRH01000082">
    <property type="protein sequence ID" value="PJC52521.1"/>
    <property type="molecule type" value="Genomic_DNA"/>
</dbReference>
<accession>A0A2M8F9X4</accession>
<gene>
    <name evidence="1" type="ORF">CO030_02370</name>
</gene>
<evidence type="ECO:0000313" key="2">
    <source>
        <dbReference type="Proteomes" id="UP000231456"/>
    </source>
</evidence>
<sequence length="183" mass="21490">MFISFCVDNTYARHSVPSERPEWWGVKKEWALEVLVFIVTMMMEDKSEKEKKSGITSFDYASKYRGGGMQMFLHSFPDYYVDDPYFAGEYHTFWYTNGVIRITLNRADSKDLEQVCSKVFDLNGEAGYSRILSDQGKIILLREWEETLRQELIQYRAEYSGAMVRKITEYIMMVRNAIKSLEG</sequence>
<name>A0A2M8F9X4_9BACT</name>
<evidence type="ECO:0000313" key="1">
    <source>
        <dbReference type="EMBL" id="PJC52521.1"/>
    </source>
</evidence>
<comment type="caution">
    <text evidence="1">The sequence shown here is derived from an EMBL/GenBank/DDBJ whole genome shotgun (WGS) entry which is preliminary data.</text>
</comment>
<dbReference type="Proteomes" id="UP000231456">
    <property type="component" value="Unassembled WGS sequence"/>
</dbReference>
<organism evidence="1 2">
    <name type="scientific">Candidatus Magasanikbacteria bacterium CG_4_9_14_0_2_um_filter_42_11</name>
    <dbReference type="NCBI Taxonomy" id="1974643"/>
    <lineage>
        <taxon>Bacteria</taxon>
        <taxon>Candidatus Magasanikiibacteriota</taxon>
    </lineage>
</organism>
<reference evidence="2" key="1">
    <citation type="submission" date="2017-09" db="EMBL/GenBank/DDBJ databases">
        <title>Depth-based differentiation of microbial function through sediment-hosted aquifers and enrichment of novel symbionts in the deep terrestrial subsurface.</title>
        <authorList>
            <person name="Probst A.J."/>
            <person name="Ladd B."/>
            <person name="Jarett J.K."/>
            <person name="Geller-Mcgrath D.E."/>
            <person name="Sieber C.M.K."/>
            <person name="Emerson J.B."/>
            <person name="Anantharaman K."/>
            <person name="Thomas B.C."/>
            <person name="Malmstrom R."/>
            <person name="Stieglmeier M."/>
            <person name="Klingl A."/>
            <person name="Woyke T."/>
            <person name="Ryan C.M."/>
            <person name="Banfield J.F."/>
        </authorList>
    </citation>
    <scope>NUCLEOTIDE SEQUENCE [LARGE SCALE GENOMIC DNA]</scope>
</reference>
<protein>
    <submittedName>
        <fullName evidence="1">Uncharacterized protein</fullName>
    </submittedName>
</protein>